<protein>
    <submittedName>
        <fullName evidence="1">Uncharacterized protein</fullName>
    </submittedName>
</protein>
<organism evidence="1 2">
    <name type="scientific">Hydrocarboniphaga daqingensis</name>
    <dbReference type="NCBI Taxonomy" id="490188"/>
    <lineage>
        <taxon>Bacteria</taxon>
        <taxon>Pseudomonadati</taxon>
        <taxon>Pseudomonadota</taxon>
        <taxon>Gammaproteobacteria</taxon>
        <taxon>Nevskiales</taxon>
        <taxon>Nevskiaceae</taxon>
        <taxon>Hydrocarboniphaga</taxon>
    </lineage>
</organism>
<reference evidence="1 2" key="1">
    <citation type="submission" date="2016-11" db="EMBL/GenBank/DDBJ databases">
        <authorList>
            <person name="Jaros S."/>
            <person name="Januszkiewicz K."/>
            <person name="Wedrychowicz H."/>
        </authorList>
    </citation>
    <scope>NUCLEOTIDE SEQUENCE [LARGE SCALE GENOMIC DNA]</scope>
    <source>
        <strain evidence="1 2">CGMCC 1.7049</strain>
    </source>
</reference>
<proteinExistence type="predicted"/>
<sequence>MLGLAPGATAWADAESDAALQLDQSIQVLKDEALQFNRDAQLVEEEFSYPPQTRVDVYVSVETAALLMRTISVSIDGSTPVNFDYSDFDARALLKSRGMQRIGRFNVSKGSHKLHAEYVGQYADAKDGEPELADRIDTVFDKTLLPATLELIVGKANRGGKPILRLKEWRPAP</sequence>
<accession>A0A1M5S2F7</accession>
<keyword evidence="2" id="KW-1185">Reference proteome</keyword>
<dbReference type="EMBL" id="FQWZ01000009">
    <property type="protein sequence ID" value="SHH32689.1"/>
    <property type="molecule type" value="Genomic_DNA"/>
</dbReference>
<dbReference type="AlphaFoldDB" id="A0A1M5S2F7"/>
<evidence type="ECO:0000313" key="1">
    <source>
        <dbReference type="EMBL" id="SHH32689.1"/>
    </source>
</evidence>
<dbReference type="STRING" id="490188.SAMN04488068_3297"/>
<gene>
    <name evidence="1" type="ORF">SAMN04488068_3297</name>
</gene>
<dbReference type="Proteomes" id="UP000199758">
    <property type="component" value="Unassembled WGS sequence"/>
</dbReference>
<name>A0A1M5S2F7_9GAMM</name>
<evidence type="ECO:0000313" key="2">
    <source>
        <dbReference type="Proteomes" id="UP000199758"/>
    </source>
</evidence>